<dbReference type="PROSITE" id="PS51257">
    <property type="entry name" value="PROKAR_LIPOPROTEIN"/>
    <property type="match status" value="1"/>
</dbReference>
<keyword evidence="3 5" id="KW-0378">Hydrolase</keyword>
<feature type="domain" description="Peptidase S33 tripeptidyl aminopeptidase-like C-terminal" evidence="4">
    <location>
        <begin position="442"/>
        <end position="543"/>
    </location>
</feature>
<dbReference type="InterPro" id="IPR051601">
    <property type="entry name" value="Serine_prot/Carboxylest_S33"/>
</dbReference>
<dbReference type="SUPFAM" id="SSF53474">
    <property type="entry name" value="alpha/beta-Hydrolases"/>
    <property type="match status" value="1"/>
</dbReference>
<evidence type="ECO:0000313" key="5">
    <source>
        <dbReference type="EMBL" id="MCQ4081142.1"/>
    </source>
</evidence>
<dbReference type="PANTHER" id="PTHR43248">
    <property type="entry name" value="2-SUCCINYL-6-HYDROXY-2,4-CYCLOHEXADIENE-1-CARBOXYLATE SYNTHASE"/>
    <property type="match status" value="1"/>
</dbReference>
<keyword evidence="6" id="KW-1185">Reference proteome</keyword>
<evidence type="ECO:0000256" key="1">
    <source>
        <dbReference type="ARBA" id="ARBA00010088"/>
    </source>
</evidence>
<keyword evidence="2" id="KW-0732">Signal</keyword>
<dbReference type="PANTHER" id="PTHR43248:SF29">
    <property type="entry name" value="TRIPEPTIDYL AMINOPEPTIDASE"/>
    <property type="match status" value="1"/>
</dbReference>
<evidence type="ECO:0000313" key="6">
    <source>
        <dbReference type="Proteomes" id="UP001057702"/>
    </source>
</evidence>
<protein>
    <submittedName>
        <fullName evidence="5">Alpha/beta hydrolase</fullName>
    </submittedName>
</protein>
<dbReference type="Pfam" id="PF08386">
    <property type="entry name" value="Abhydrolase_4"/>
    <property type="match status" value="1"/>
</dbReference>
<gene>
    <name evidence="5" type="ORF">NGB36_11150</name>
</gene>
<dbReference type="Proteomes" id="UP001057702">
    <property type="component" value="Unassembled WGS sequence"/>
</dbReference>
<accession>A0ABT1PX50</accession>
<proteinExistence type="inferred from homology"/>
<dbReference type="RefSeq" id="WP_255920049.1">
    <property type="nucleotide sequence ID" value="NZ_JANFNG010000006.1"/>
</dbReference>
<evidence type="ECO:0000256" key="3">
    <source>
        <dbReference type="ARBA" id="ARBA00022801"/>
    </source>
</evidence>
<reference evidence="5" key="1">
    <citation type="submission" date="2022-06" db="EMBL/GenBank/DDBJ databases">
        <title>Draft genome sequence of Streptomyces sp. RB6PN25 isolated from peat swamp forest in Thailand.</title>
        <authorList>
            <person name="Duangmal K."/>
            <person name="Klaysubun C."/>
        </authorList>
    </citation>
    <scope>NUCLEOTIDE SEQUENCE</scope>
    <source>
        <strain evidence="5">RB6PN25</strain>
    </source>
</reference>
<sequence length="545" mass="57328">MDTARLLRTPGIMIAVAGMFLSGCSTGGSQHDTQYNAPGASARSVTAKGASSATLQPLPAAIPADLKPYYQQKLNWRGCSTSTPGSATGPGSSTSSGFQCTTMRVPLDYNHPSPSTDLRLVVARKPATGPGQRIGSLLVNPGGPGGSAIDYMVDAATSFPAPVRARYDMVGVDPRGVARSEPIECLTNAQMDKYTEVDNTPSGQAQINAITQADKQFAHGCEQHSGKLLGHVSTIESARDMDVLRALLGDAKLNYVGKSYGTLLGATYAGLFPSRAGHLVLDGALDPSLNSLDESRSQAAGFETAFESFAKDCVQQPDCPMGQSLGAANSYISGFLNRLDAHPLPTGQSRPLVEALGTTALLEAMYAKQQWPTLRNALAQANNGDGSGLLALSDAYYERDTSGQYSNLMYANAAVNCLDLPPAAKSPADIEAALPAFRKASPHFGVDFAWMSLSCSSWPVPATGRPERIEAKGAAPIVVIGTTRDPATPYAWAQSLASQLQSARLLTYVGDGHTIYAMGNDCIDTAVNAYLLQDKVPPKGERCSQ</sequence>
<evidence type="ECO:0000259" key="4">
    <source>
        <dbReference type="Pfam" id="PF08386"/>
    </source>
</evidence>
<dbReference type="InterPro" id="IPR013595">
    <property type="entry name" value="Pept_S33_TAP-like_C"/>
</dbReference>
<dbReference type="Gene3D" id="3.40.50.1820">
    <property type="entry name" value="alpha/beta hydrolase"/>
    <property type="match status" value="1"/>
</dbReference>
<dbReference type="InterPro" id="IPR029058">
    <property type="entry name" value="AB_hydrolase_fold"/>
</dbReference>
<name>A0ABT1PX50_9ACTN</name>
<dbReference type="EMBL" id="JANFNG010000006">
    <property type="protein sequence ID" value="MCQ4081142.1"/>
    <property type="molecule type" value="Genomic_DNA"/>
</dbReference>
<dbReference type="GO" id="GO:0016787">
    <property type="term" value="F:hydrolase activity"/>
    <property type="evidence" value="ECO:0007669"/>
    <property type="project" value="UniProtKB-KW"/>
</dbReference>
<comment type="caution">
    <text evidence="5">The sequence shown here is derived from an EMBL/GenBank/DDBJ whole genome shotgun (WGS) entry which is preliminary data.</text>
</comment>
<organism evidence="5 6">
    <name type="scientific">Streptomyces humicola</name>
    <dbReference type="NCBI Taxonomy" id="2953240"/>
    <lineage>
        <taxon>Bacteria</taxon>
        <taxon>Bacillati</taxon>
        <taxon>Actinomycetota</taxon>
        <taxon>Actinomycetes</taxon>
        <taxon>Kitasatosporales</taxon>
        <taxon>Streptomycetaceae</taxon>
        <taxon>Streptomyces</taxon>
    </lineage>
</organism>
<comment type="similarity">
    <text evidence="1">Belongs to the peptidase S33 family.</text>
</comment>
<evidence type="ECO:0000256" key="2">
    <source>
        <dbReference type="ARBA" id="ARBA00022729"/>
    </source>
</evidence>